<dbReference type="InterPro" id="IPR009936">
    <property type="entry name" value="DUF1468"/>
</dbReference>
<gene>
    <name evidence="3" type="ORF">ABHD89_001161</name>
</gene>
<dbReference type="Pfam" id="PF07331">
    <property type="entry name" value="TctB"/>
    <property type="match status" value="1"/>
</dbReference>
<organism evidence="3 4">
    <name type="scientific">Salinicoccus halitifaciens</name>
    <dbReference type="NCBI Taxonomy" id="1073415"/>
    <lineage>
        <taxon>Bacteria</taxon>
        <taxon>Bacillati</taxon>
        <taxon>Bacillota</taxon>
        <taxon>Bacilli</taxon>
        <taxon>Bacillales</taxon>
        <taxon>Staphylococcaceae</taxon>
        <taxon>Salinicoccus</taxon>
    </lineage>
</organism>
<evidence type="ECO:0000259" key="2">
    <source>
        <dbReference type="Pfam" id="PF07331"/>
    </source>
</evidence>
<feature type="transmembrane region" description="Helical" evidence="1">
    <location>
        <begin position="38"/>
        <end position="58"/>
    </location>
</feature>
<sequence>MDVIRYIMPIFLILIASVYLILTFNLPEANIGNPTAAMNYPLLIGFSLLILSILYLLNEYKLSRKEKFDNYNVFKDKELTVKFLIVLGLCIVYSLIFEQVGFLISTSLFLLALLFVVNGRKQWLINIIVAITFSFATWYSFSELLGVSLP</sequence>
<proteinExistence type="predicted"/>
<dbReference type="EMBL" id="JBDZDV010000002">
    <property type="protein sequence ID" value="MET3110759.1"/>
    <property type="molecule type" value="Genomic_DNA"/>
</dbReference>
<feature type="transmembrane region" description="Helical" evidence="1">
    <location>
        <begin position="79"/>
        <end position="96"/>
    </location>
</feature>
<feature type="transmembrane region" description="Helical" evidence="1">
    <location>
        <begin position="102"/>
        <end position="118"/>
    </location>
</feature>
<keyword evidence="1" id="KW-1133">Transmembrane helix</keyword>
<feature type="domain" description="DUF1468" evidence="2">
    <location>
        <begin position="7"/>
        <end position="150"/>
    </location>
</feature>
<feature type="transmembrane region" description="Helical" evidence="1">
    <location>
        <begin position="123"/>
        <end position="141"/>
    </location>
</feature>
<comment type="caution">
    <text evidence="3">The sequence shown here is derived from an EMBL/GenBank/DDBJ whole genome shotgun (WGS) entry which is preliminary data.</text>
</comment>
<evidence type="ECO:0000313" key="3">
    <source>
        <dbReference type="EMBL" id="MET3110759.1"/>
    </source>
</evidence>
<evidence type="ECO:0000313" key="4">
    <source>
        <dbReference type="Proteomes" id="UP001549019"/>
    </source>
</evidence>
<dbReference type="Proteomes" id="UP001549019">
    <property type="component" value="Unassembled WGS sequence"/>
</dbReference>
<protein>
    <submittedName>
        <fullName evidence="3">Tricarboxylic transport membrane protein</fullName>
    </submittedName>
</protein>
<accession>A0ABV2E8L6</accession>
<keyword evidence="1" id="KW-0812">Transmembrane</keyword>
<evidence type="ECO:0000256" key="1">
    <source>
        <dbReference type="SAM" id="Phobius"/>
    </source>
</evidence>
<dbReference type="RefSeq" id="WP_230821629.1">
    <property type="nucleotide sequence ID" value="NZ_JAJNCU010000003.1"/>
</dbReference>
<reference evidence="3 4" key="1">
    <citation type="submission" date="2024-05" db="EMBL/GenBank/DDBJ databases">
        <title>Genomic Encyclopedia of Type Strains, Phase IV (KMG-IV): sequencing the most valuable type-strain genomes for metagenomic binning, comparative biology and taxonomic classification.</title>
        <authorList>
            <person name="Goeker M."/>
        </authorList>
    </citation>
    <scope>NUCLEOTIDE SEQUENCE [LARGE SCALE GENOMIC DNA]</scope>
    <source>
        <strain evidence="3 4">DSM 25286</strain>
    </source>
</reference>
<keyword evidence="4" id="KW-1185">Reference proteome</keyword>
<name>A0ABV2E8L6_9STAP</name>
<feature type="transmembrane region" description="Helical" evidence="1">
    <location>
        <begin position="7"/>
        <end position="26"/>
    </location>
</feature>
<keyword evidence="1" id="KW-0472">Membrane</keyword>